<dbReference type="Proteomes" id="UP000837857">
    <property type="component" value="Chromosome 11"/>
</dbReference>
<sequence>MFRSRADSVRYHDPVRSLALSKQAPGGEAAFRCAGAEPRRSGRMFYSTPASAPRNRARASCRAPTWPTSALPRGPRWCACRCWQADVTFQVVPRPLARWRWRFKTASATAGRGARGSAAVGRVSARVSRNSPLCAQPAHRGRHSRSDSGRDVTSAYQPPVTRGARNAANGRCEIRAAFPGLDRRPQISPRAVSLKRSRAALPRRVKKKDEWGKKA</sequence>
<name>A0ABN8HPR6_9NEOP</name>
<feature type="compositionally biased region" description="Basic residues" evidence="1">
    <location>
        <begin position="193"/>
        <end position="206"/>
    </location>
</feature>
<evidence type="ECO:0000256" key="1">
    <source>
        <dbReference type="SAM" id="MobiDB-lite"/>
    </source>
</evidence>
<evidence type="ECO:0000313" key="3">
    <source>
        <dbReference type="Proteomes" id="UP000837857"/>
    </source>
</evidence>
<keyword evidence="3" id="KW-1185">Reference proteome</keyword>
<feature type="region of interest" description="Disordered" evidence="1">
    <location>
        <begin position="131"/>
        <end position="168"/>
    </location>
</feature>
<evidence type="ECO:0000313" key="2">
    <source>
        <dbReference type="EMBL" id="CAH2039543.1"/>
    </source>
</evidence>
<gene>
    <name evidence="2" type="ORF">IPOD504_LOCUS1761</name>
</gene>
<reference evidence="2" key="1">
    <citation type="submission" date="2022-03" db="EMBL/GenBank/DDBJ databases">
        <authorList>
            <person name="Martin H S."/>
        </authorList>
    </citation>
    <scope>NUCLEOTIDE SEQUENCE</scope>
</reference>
<accession>A0ABN8HPR6</accession>
<feature type="region of interest" description="Disordered" evidence="1">
    <location>
        <begin position="184"/>
        <end position="215"/>
    </location>
</feature>
<protein>
    <submittedName>
        <fullName evidence="2">Uncharacterized protein</fullName>
    </submittedName>
</protein>
<feature type="non-terminal residue" evidence="2">
    <location>
        <position position="1"/>
    </location>
</feature>
<proteinExistence type="predicted"/>
<dbReference type="EMBL" id="OW152823">
    <property type="protein sequence ID" value="CAH2039543.1"/>
    <property type="molecule type" value="Genomic_DNA"/>
</dbReference>
<organism evidence="2 3">
    <name type="scientific">Iphiclides podalirius</name>
    <name type="common">scarce swallowtail</name>
    <dbReference type="NCBI Taxonomy" id="110791"/>
    <lineage>
        <taxon>Eukaryota</taxon>
        <taxon>Metazoa</taxon>
        <taxon>Ecdysozoa</taxon>
        <taxon>Arthropoda</taxon>
        <taxon>Hexapoda</taxon>
        <taxon>Insecta</taxon>
        <taxon>Pterygota</taxon>
        <taxon>Neoptera</taxon>
        <taxon>Endopterygota</taxon>
        <taxon>Lepidoptera</taxon>
        <taxon>Glossata</taxon>
        <taxon>Ditrysia</taxon>
        <taxon>Papilionoidea</taxon>
        <taxon>Papilionidae</taxon>
        <taxon>Papilioninae</taxon>
        <taxon>Iphiclides</taxon>
    </lineage>
</organism>